<evidence type="ECO:0000259" key="4">
    <source>
        <dbReference type="Pfam" id="PF06722"/>
    </source>
</evidence>
<dbReference type="InterPro" id="IPR010610">
    <property type="entry name" value="EryCIII-like_C"/>
</dbReference>
<organism evidence="5 6">
    <name type="scientific">Aspergillus bertholletiae</name>
    <dbReference type="NCBI Taxonomy" id="1226010"/>
    <lineage>
        <taxon>Eukaryota</taxon>
        <taxon>Fungi</taxon>
        <taxon>Dikarya</taxon>
        <taxon>Ascomycota</taxon>
        <taxon>Pezizomycotina</taxon>
        <taxon>Eurotiomycetes</taxon>
        <taxon>Eurotiomycetidae</taxon>
        <taxon>Eurotiales</taxon>
        <taxon>Aspergillaceae</taxon>
        <taxon>Aspergillus</taxon>
        <taxon>Aspergillus subgen. Circumdati</taxon>
    </lineage>
</organism>
<feature type="compositionally biased region" description="Basic and acidic residues" evidence="2">
    <location>
        <begin position="1"/>
        <end position="16"/>
    </location>
</feature>
<feature type="domain" description="Glycosyltransferase family 28 N-terminal" evidence="3">
    <location>
        <begin position="136"/>
        <end position="270"/>
    </location>
</feature>
<dbReference type="PANTHER" id="PTHR48050:SF13">
    <property type="entry name" value="STEROL 3-BETA-GLUCOSYLTRANSFERASE UGT80A2"/>
    <property type="match status" value="1"/>
</dbReference>
<protein>
    <submittedName>
        <fullName evidence="5">Uncharacterized protein</fullName>
    </submittedName>
</protein>
<dbReference type="Proteomes" id="UP000326198">
    <property type="component" value="Unassembled WGS sequence"/>
</dbReference>
<keyword evidence="1" id="KW-0443">Lipid metabolism</keyword>
<dbReference type="Pfam" id="PF03033">
    <property type="entry name" value="Glyco_transf_28"/>
    <property type="match status" value="1"/>
</dbReference>
<dbReference type="AlphaFoldDB" id="A0A5N7ASG2"/>
<dbReference type="GO" id="GO:0006629">
    <property type="term" value="P:lipid metabolic process"/>
    <property type="evidence" value="ECO:0007669"/>
    <property type="project" value="UniProtKB-KW"/>
</dbReference>
<evidence type="ECO:0000259" key="3">
    <source>
        <dbReference type="Pfam" id="PF03033"/>
    </source>
</evidence>
<reference evidence="5 6" key="1">
    <citation type="submission" date="2019-04" db="EMBL/GenBank/DDBJ databases">
        <title>Friends and foes A comparative genomics studyof 23 Aspergillus species from section Flavi.</title>
        <authorList>
            <consortium name="DOE Joint Genome Institute"/>
            <person name="Kjaerbolling I."/>
            <person name="Vesth T."/>
            <person name="Frisvad J.C."/>
            <person name="Nybo J.L."/>
            <person name="Theobald S."/>
            <person name="Kildgaard S."/>
            <person name="Isbrandt T."/>
            <person name="Kuo A."/>
            <person name="Sato A."/>
            <person name="Lyhne E.K."/>
            <person name="Kogle M.E."/>
            <person name="Wiebenga A."/>
            <person name="Kun R.S."/>
            <person name="Lubbers R.J."/>
            <person name="Makela M.R."/>
            <person name="Barry K."/>
            <person name="Chovatia M."/>
            <person name="Clum A."/>
            <person name="Daum C."/>
            <person name="Haridas S."/>
            <person name="He G."/>
            <person name="LaButti K."/>
            <person name="Lipzen A."/>
            <person name="Mondo S."/>
            <person name="Riley R."/>
            <person name="Salamov A."/>
            <person name="Simmons B.A."/>
            <person name="Magnuson J.K."/>
            <person name="Henrissat B."/>
            <person name="Mortensen U.H."/>
            <person name="Larsen T.O."/>
            <person name="Devries R.P."/>
            <person name="Grigoriev I.V."/>
            <person name="Machida M."/>
            <person name="Baker S.E."/>
            <person name="Andersen M.R."/>
        </authorList>
    </citation>
    <scope>NUCLEOTIDE SEQUENCE [LARGE SCALE GENOMIC DNA]</scope>
    <source>
        <strain evidence="5 6">IBT 29228</strain>
    </source>
</reference>
<dbReference type="EMBL" id="ML736394">
    <property type="protein sequence ID" value="KAE8371818.1"/>
    <property type="molecule type" value="Genomic_DNA"/>
</dbReference>
<dbReference type="GO" id="GO:0035251">
    <property type="term" value="F:UDP-glucosyltransferase activity"/>
    <property type="evidence" value="ECO:0007669"/>
    <property type="project" value="UniProtKB-ARBA"/>
</dbReference>
<evidence type="ECO:0000313" key="5">
    <source>
        <dbReference type="EMBL" id="KAE8371818.1"/>
    </source>
</evidence>
<dbReference type="SUPFAM" id="SSF53756">
    <property type="entry name" value="UDP-Glycosyltransferase/glycogen phosphorylase"/>
    <property type="match status" value="1"/>
</dbReference>
<dbReference type="InterPro" id="IPR004276">
    <property type="entry name" value="GlycoTrans_28_N"/>
</dbReference>
<dbReference type="OrthoDB" id="5835829at2759"/>
<evidence type="ECO:0000256" key="2">
    <source>
        <dbReference type="SAM" id="MobiDB-lite"/>
    </source>
</evidence>
<dbReference type="Pfam" id="PF06722">
    <property type="entry name" value="EryCIII-like_C"/>
    <property type="match status" value="1"/>
</dbReference>
<dbReference type="InterPro" id="IPR050426">
    <property type="entry name" value="Glycosyltransferase_28"/>
</dbReference>
<name>A0A5N7ASG2_9EURO</name>
<dbReference type="GO" id="GO:0005975">
    <property type="term" value="P:carbohydrate metabolic process"/>
    <property type="evidence" value="ECO:0007669"/>
    <property type="project" value="InterPro"/>
</dbReference>
<evidence type="ECO:0000256" key="1">
    <source>
        <dbReference type="ARBA" id="ARBA00023098"/>
    </source>
</evidence>
<feature type="domain" description="Erythromycin biosynthesis protein CIII-like C-terminal" evidence="4">
    <location>
        <begin position="413"/>
        <end position="515"/>
    </location>
</feature>
<feature type="region of interest" description="Disordered" evidence="2">
    <location>
        <begin position="1"/>
        <end position="31"/>
    </location>
</feature>
<keyword evidence="6" id="KW-1185">Reference proteome</keyword>
<gene>
    <name evidence="5" type="ORF">BDV26DRAFT_298431</name>
</gene>
<dbReference type="PANTHER" id="PTHR48050">
    <property type="entry name" value="STEROL 3-BETA-GLUCOSYLTRANSFERASE"/>
    <property type="match status" value="1"/>
</dbReference>
<sequence length="826" mass="91341">MADEIDTKHPDRHGAPEDDSDLPPAYSPPAYSIASSEASLWTVEPDFAPDFTNTSQRGTSYAAVNENWQSSTGLESGSRASAFIQSFMQPKTKPQLVRVASESQAFPEDGLSDEQGRSKLSGVLLDIVIMVVGENIEPFIAVGKRLLLDSHRVRIAAHAACEDLVQSQGLDFFAISRDLAHPIISNVPSAERLSGSLNGKRNASSIKNSLYQSYHGCWKACIASYKDQRRPFLADAIIASPLAHAHIHCAQRLSIPLHIMSTVMWSPTKKFPHPLASIEGSEAMDRNTANLLSYALVEESIWNNIIEPINRFRQHILGFPSILLTTGGRLMIDNEIPHTYFCPEVLVPRPSDWDSIINTSGYVFADKEAQYNPAKDLSNFIESGSPPIYFMVQEDTMKSPGILARAIQDIVVKYELRVILSQDCRDTHRILNNDNVFLADSIPNGWILPRAAVVVHSGSADQSAMALQYGKPSVILTHTADQLSRGIRLSLIGAAAAPIANNALSPEALCQALEFCLRPDIQESTRLVEKKVHDEAGLQSAIETFYHWLPRRVQQCDITNQNLAMYQIWNKPSLRISPETAAVLLEEKLIKQTDVVLITRRVYNIQCESTRSLEGTAREYWDGVTVAAKNIATASDLVSMLPGMQRKRDDSSVGKPKRRNLAKGVGIGTARFFGNVALLPFTSTALVVNTVAYGVKGVKGAMAPNEESMVTDVAASYDESGFPQSDSPYINEACLQHPPTTQDHGIIDRTTGLRKKPDLNEGEFFTEQSTESKCNELPSFLQIKQVQARDEEHAEAICRRHLDRGFMSPRLQDSGFRQLVVDRYQS</sequence>
<accession>A0A5N7ASG2</accession>
<dbReference type="Gene3D" id="3.40.50.2000">
    <property type="entry name" value="Glycogen Phosphorylase B"/>
    <property type="match status" value="2"/>
</dbReference>
<evidence type="ECO:0000313" key="6">
    <source>
        <dbReference type="Proteomes" id="UP000326198"/>
    </source>
</evidence>
<proteinExistence type="predicted"/>